<keyword evidence="4 10" id="KW-0812">Transmembrane</keyword>
<evidence type="ECO:0000313" key="14">
    <source>
        <dbReference type="Proteomes" id="UP000027284"/>
    </source>
</evidence>
<dbReference type="GO" id="GO:0016020">
    <property type="term" value="C:membrane"/>
    <property type="evidence" value="ECO:0007669"/>
    <property type="project" value="UniProtKB-SubCell"/>
</dbReference>
<comment type="caution">
    <text evidence="13">The sequence shown here is derived from an EMBL/GenBank/DDBJ whole genome shotgun (WGS) entry which is preliminary data.</text>
</comment>
<dbReference type="InterPro" id="IPR027387">
    <property type="entry name" value="Cytb/b6-like_sf"/>
</dbReference>
<comment type="subcellular location">
    <subcellularLocation>
        <location evidence="1">Membrane</location>
        <topology evidence="1">Multi-pass membrane protein</topology>
    </subcellularLocation>
</comment>
<evidence type="ECO:0000256" key="6">
    <source>
        <dbReference type="ARBA" id="ARBA00022982"/>
    </source>
</evidence>
<dbReference type="PROSITE" id="PS51002">
    <property type="entry name" value="CYTB_NTER"/>
    <property type="match status" value="1"/>
</dbReference>
<name>A0A062Y2L5_9BACT</name>
<evidence type="ECO:0000313" key="13">
    <source>
        <dbReference type="EMBL" id="KDA55015.1"/>
    </source>
</evidence>
<dbReference type="GO" id="GO:0022904">
    <property type="term" value="P:respiratory electron transport chain"/>
    <property type="evidence" value="ECO:0007669"/>
    <property type="project" value="InterPro"/>
</dbReference>
<sequence length="361" mass="40980">MEPKAMKLTEKLWQALDERYDLKPLLDFAREKAVPRHRHDWMYYFGGLTLFFFCVQVATGILLLLYYRPTAEAAFESVQFIMTRVPFGWLIRSIHSWSANLMIASAFIHMFTVYFAGAYVKPRELTWWTGAALLLLALGFGFSGYLLPWNELAFFATRVGTDMVSKVPFIGHWLLRVLRGGEDVTGATLTRFFGIHVAVLPMISTFLILLHLAFIQRQGMHEPAEEPKLPPRPFFPNFVLREFMVWLVGLALLAALAAFFPWELGKKADPFAPAPAGIKPEWYFLFMFETLKLLPAKVLGIEGEILGLAAFSAGGLFWFLAPVWDKKRARGEKSVFALLVGWGVVLYIASFTALSYLGVFQ</sequence>
<feature type="domain" description="Cytochrome b/b6 N-terminal region profile" evidence="11">
    <location>
        <begin position="12"/>
        <end position="224"/>
    </location>
</feature>
<accession>A0A062Y2L5</accession>
<dbReference type="InterPro" id="IPR005798">
    <property type="entry name" value="Cyt_b/b6_C"/>
</dbReference>
<proteinExistence type="predicted"/>
<organism evidence="13 14">
    <name type="scientific">Thermoanaerobaculum aquaticum</name>
    <dbReference type="NCBI Taxonomy" id="1312852"/>
    <lineage>
        <taxon>Bacteria</taxon>
        <taxon>Pseudomonadati</taxon>
        <taxon>Acidobacteriota</taxon>
        <taxon>Thermoanaerobaculia</taxon>
        <taxon>Thermoanaerobaculales</taxon>
        <taxon>Thermoanaerobaculaceae</taxon>
        <taxon>Thermoanaerobaculum</taxon>
    </lineage>
</organism>
<evidence type="ECO:0000256" key="3">
    <source>
        <dbReference type="ARBA" id="ARBA00022617"/>
    </source>
</evidence>
<evidence type="ECO:0000256" key="8">
    <source>
        <dbReference type="ARBA" id="ARBA00023004"/>
    </source>
</evidence>
<dbReference type="GO" id="GO:0009055">
    <property type="term" value="F:electron transfer activity"/>
    <property type="evidence" value="ECO:0007669"/>
    <property type="project" value="InterPro"/>
</dbReference>
<dbReference type="InterPro" id="IPR005797">
    <property type="entry name" value="Cyt_b/b6_N"/>
</dbReference>
<dbReference type="PROSITE" id="PS51003">
    <property type="entry name" value="CYTB_CTER"/>
    <property type="match status" value="1"/>
</dbReference>
<evidence type="ECO:0000259" key="12">
    <source>
        <dbReference type="PROSITE" id="PS51003"/>
    </source>
</evidence>
<evidence type="ECO:0000259" key="11">
    <source>
        <dbReference type="PROSITE" id="PS51002"/>
    </source>
</evidence>
<feature type="transmembrane region" description="Helical" evidence="10">
    <location>
        <begin position="127"/>
        <end position="147"/>
    </location>
</feature>
<feature type="transmembrane region" description="Helical" evidence="10">
    <location>
        <begin position="243"/>
        <end position="262"/>
    </location>
</feature>
<feature type="transmembrane region" description="Helical" evidence="10">
    <location>
        <begin position="305"/>
        <end position="324"/>
    </location>
</feature>
<dbReference type="InterPro" id="IPR016174">
    <property type="entry name" value="Di-haem_cyt_TM"/>
</dbReference>
<dbReference type="Pfam" id="PF00032">
    <property type="entry name" value="Cytochrom_B_C"/>
    <property type="match status" value="1"/>
</dbReference>
<dbReference type="STRING" id="1312852.EG19_04250"/>
<keyword evidence="7 10" id="KW-1133">Transmembrane helix</keyword>
<keyword evidence="2" id="KW-0813">Transport</keyword>
<protein>
    <submittedName>
        <fullName evidence="13">Cytochrome bc complex cytochrome b subunit</fullName>
    </submittedName>
</protein>
<keyword evidence="5" id="KW-0479">Metal-binding</keyword>
<evidence type="ECO:0000256" key="7">
    <source>
        <dbReference type="ARBA" id="ARBA00022989"/>
    </source>
</evidence>
<dbReference type="InterPro" id="IPR036150">
    <property type="entry name" value="Cyt_b/b6_C_sf"/>
</dbReference>
<reference evidence="13 14" key="1">
    <citation type="submission" date="2014-04" db="EMBL/GenBank/DDBJ databases">
        <title>The Genome Sequence of Thermoanaerobaculum aquaticum MP-01, The First Cultivated Group 23 Acidobacterium.</title>
        <authorList>
            <person name="Stamps B.W."/>
            <person name="Losey N.A."/>
            <person name="Lawson P.A."/>
            <person name="Stevenson B.S."/>
        </authorList>
    </citation>
    <scope>NUCLEOTIDE SEQUENCE [LARGE SCALE GENOMIC DNA]</scope>
    <source>
        <strain evidence="13 14">MP-01</strain>
    </source>
</reference>
<evidence type="ECO:0000256" key="5">
    <source>
        <dbReference type="ARBA" id="ARBA00022723"/>
    </source>
</evidence>
<feature type="transmembrane region" description="Helical" evidence="10">
    <location>
        <begin position="193"/>
        <end position="215"/>
    </location>
</feature>
<dbReference type="SUPFAM" id="SSF81648">
    <property type="entry name" value="a domain/subunit of cytochrome bc1 complex (Ubiquinol-cytochrome c reductase)"/>
    <property type="match status" value="1"/>
</dbReference>
<feature type="domain" description="Cytochrome b/b6 C-terminal region profile" evidence="12">
    <location>
        <begin position="224"/>
        <end position="361"/>
    </location>
</feature>
<keyword evidence="6" id="KW-0249">Electron transport</keyword>
<dbReference type="SUPFAM" id="SSF81342">
    <property type="entry name" value="Transmembrane di-heme cytochromes"/>
    <property type="match status" value="1"/>
</dbReference>
<evidence type="ECO:0000256" key="9">
    <source>
        <dbReference type="ARBA" id="ARBA00023136"/>
    </source>
</evidence>
<evidence type="ECO:0000256" key="1">
    <source>
        <dbReference type="ARBA" id="ARBA00004141"/>
    </source>
</evidence>
<keyword evidence="3" id="KW-0349">Heme</keyword>
<dbReference type="GO" id="GO:0016491">
    <property type="term" value="F:oxidoreductase activity"/>
    <property type="evidence" value="ECO:0007669"/>
    <property type="project" value="InterPro"/>
</dbReference>
<feature type="transmembrane region" description="Helical" evidence="10">
    <location>
        <begin position="336"/>
        <end position="359"/>
    </location>
</feature>
<dbReference type="PANTHER" id="PTHR19271:SF16">
    <property type="entry name" value="CYTOCHROME B"/>
    <property type="match status" value="1"/>
</dbReference>
<evidence type="ECO:0000256" key="4">
    <source>
        <dbReference type="ARBA" id="ARBA00022692"/>
    </source>
</evidence>
<gene>
    <name evidence="13" type="ORF">EG19_04250</name>
</gene>
<keyword evidence="9 10" id="KW-0472">Membrane</keyword>
<evidence type="ECO:0000256" key="10">
    <source>
        <dbReference type="SAM" id="Phobius"/>
    </source>
</evidence>
<feature type="transmembrane region" description="Helical" evidence="10">
    <location>
        <begin position="41"/>
        <end position="67"/>
    </location>
</feature>
<dbReference type="GO" id="GO:0046872">
    <property type="term" value="F:metal ion binding"/>
    <property type="evidence" value="ECO:0007669"/>
    <property type="project" value="UniProtKB-KW"/>
</dbReference>
<dbReference type="Gene3D" id="1.20.810.10">
    <property type="entry name" value="Cytochrome Bc1 Complex, Chain C"/>
    <property type="match status" value="1"/>
</dbReference>
<dbReference type="PANTHER" id="PTHR19271">
    <property type="entry name" value="CYTOCHROME B"/>
    <property type="match status" value="1"/>
</dbReference>
<dbReference type="AlphaFoldDB" id="A0A062Y2L5"/>
<evidence type="ECO:0000256" key="2">
    <source>
        <dbReference type="ARBA" id="ARBA00022448"/>
    </source>
</evidence>
<dbReference type="EMBL" id="JMFG01000002">
    <property type="protein sequence ID" value="KDA55015.1"/>
    <property type="molecule type" value="Genomic_DNA"/>
</dbReference>
<feature type="transmembrane region" description="Helical" evidence="10">
    <location>
        <begin position="97"/>
        <end position="120"/>
    </location>
</feature>
<dbReference type="Proteomes" id="UP000027284">
    <property type="component" value="Unassembled WGS sequence"/>
</dbReference>
<keyword evidence="8" id="KW-0408">Iron</keyword>
<keyword evidence="14" id="KW-1185">Reference proteome</keyword>
<dbReference type="Pfam" id="PF00033">
    <property type="entry name" value="Cytochrome_B"/>
    <property type="match status" value="1"/>
</dbReference>